<evidence type="ECO:0000256" key="2">
    <source>
        <dbReference type="ARBA" id="ARBA00022898"/>
    </source>
</evidence>
<feature type="non-terminal residue" evidence="3">
    <location>
        <position position="1"/>
    </location>
</feature>
<accession>A0A382QJJ6</accession>
<dbReference type="GO" id="GO:0030170">
    <property type="term" value="F:pyridoxal phosphate binding"/>
    <property type="evidence" value="ECO:0007669"/>
    <property type="project" value="InterPro"/>
</dbReference>
<dbReference type="AlphaFoldDB" id="A0A382QJJ6"/>
<dbReference type="InterPro" id="IPR005814">
    <property type="entry name" value="Aminotrans_3"/>
</dbReference>
<evidence type="ECO:0000313" key="3">
    <source>
        <dbReference type="EMBL" id="SVC85065.1"/>
    </source>
</evidence>
<dbReference type="InterPro" id="IPR015422">
    <property type="entry name" value="PyrdxlP-dep_Trfase_small"/>
</dbReference>
<dbReference type="SUPFAM" id="SSF53383">
    <property type="entry name" value="PLP-dependent transferases"/>
    <property type="match status" value="1"/>
</dbReference>
<dbReference type="EMBL" id="UINC01114628">
    <property type="protein sequence ID" value="SVC85065.1"/>
    <property type="molecule type" value="Genomic_DNA"/>
</dbReference>
<evidence type="ECO:0008006" key="4">
    <source>
        <dbReference type="Google" id="ProtNLM"/>
    </source>
</evidence>
<keyword evidence="2" id="KW-0663">Pyridoxal phosphate</keyword>
<dbReference type="GO" id="GO:0005829">
    <property type="term" value="C:cytosol"/>
    <property type="evidence" value="ECO:0007669"/>
    <property type="project" value="TreeGrafter"/>
</dbReference>
<dbReference type="Gene3D" id="3.90.1150.10">
    <property type="entry name" value="Aspartate Aminotransferase, domain 1"/>
    <property type="match status" value="1"/>
</dbReference>
<protein>
    <recommendedName>
        <fullName evidence="4">Aminotransferase class III-fold pyridoxal phosphate-dependent enzyme</fullName>
    </recommendedName>
</protein>
<dbReference type="Pfam" id="PF00202">
    <property type="entry name" value="Aminotran_3"/>
    <property type="match status" value="1"/>
</dbReference>
<organism evidence="3">
    <name type="scientific">marine metagenome</name>
    <dbReference type="NCBI Taxonomy" id="408172"/>
    <lineage>
        <taxon>unclassified sequences</taxon>
        <taxon>metagenomes</taxon>
        <taxon>ecological metagenomes</taxon>
    </lineage>
</organism>
<name>A0A382QJJ6_9ZZZZ</name>
<evidence type="ECO:0000256" key="1">
    <source>
        <dbReference type="ARBA" id="ARBA00008954"/>
    </source>
</evidence>
<comment type="similarity">
    <text evidence="1">Belongs to the class-III pyridoxal-phosphate-dependent aminotransferase family.</text>
</comment>
<dbReference type="PANTHER" id="PTHR43094">
    <property type="entry name" value="AMINOTRANSFERASE"/>
    <property type="match status" value="1"/>
</dbReference>
<dbReference type="PANTHER" id="PTHR43094:SF1">
    <property type="entry name" value="AMINOTRANSFERASE CLASS-III"/>
    <property type="match status" value="1"/>
</dbReference>
<proteinExistence type="inferred from homology"/>
<gene>
    <name evidence="3" type="ORF">METZ01_LOCUS337919</name>
</gene>
<dbReference type="GO" id="GO:0008483">
    <property type="term" value="F:transaminase activity"/>
    <property type="evidence" value="ECO:0007669"/>
    <property type="project" value="InterPro"/>
</dbReference>
<dbReference type="InterPro" id="IPR015421">
    <property type="entry name" value="PyrdxlP-dep_Trfase_major"/>
</dbReference>
<reference evidence="3" key="1">
    <citation type="submission" date="2018-05" db="EMBL/GenBank/DDBJ databases">
        <authorList>
            <person name="Lanie J.A."/>
            <person name="Ng W.-L."/>
            <person name="Kazmierczak K.M."/>
            <person name="Andrzejewski T.M."/>
            <person name="Davidsen T.M."/>
            <person name="Wayne K.J."/>
            <person name="Tettelin H."/>
            <person name="Glass J.I."/>
            <person name="Rusch D."/>
            <person name="Podicherti R."/>
            <person name="Tsui H.-C.T."/>
            <person name="Winkler M.E."/>
        </authorList>
    </citation>
    <scope>NUCLEOTIDE SEQUENCE</scope>
</reference>
<dbReference type="InterPro" id="IPR015424">
    <property type="entry name" value="PyrdxlP-dep_Trfase"/>
</dbReference>
<dbReference type="Gene3D" id="3.40.640.10">
    <property type="entry name" value="Type I PLP-dependent aspartate aminotransferase-like (Major domain)"/>
    <property type="match status" value="1"/>
</dbReference>
<sequence>HLLREICDRHDVMLIFDEIITGWGRTGSMFAAETFGAIPDIICSGKALSNGTIPLGAMIAREDMAEAFKGDPAAGLNFAHGHTYAGSPVGCAAGLAVINEIVEKDLAVRAGKMGAYLAEKLEGLKKYGVVREIRGRGLIRGVEFVKDTNGLQPFPELGMALKKTALQNGLIIRVDPTWFAVVPALVISKDEVDEMCELIDRSLQEALAMV</sequence>